<evidence type="ECO:0000313" key="1">
    <source>
        <dbReference type="EMBL" id="MPM97883.1"/>
    </source>
</evidence>
<protein>
    <submittedName>
        <fullName evidence="1">Uncharacterized protein</fullName>
    </submittedName>
</protein>
<sequence length="104" mass="12270">MKTYQNDKKSAIKITVDEQKIAITISLKDLKFLFRHSPNNENEYGSPYRIITGKEFEFAEYIAKQLDEQSDYNENDIVIGHAIEECFLKLMEDYVPEIIKYPKE</sequence>
<accession>A0A645EAN5</accession>
<comment type="caution">
    <text evidence="1">The sequence shown here is derived from an EMBL/GenBank/DDBJ whole genome shotgun (WGS) entry which is preliminary data.</text>
</comment>
<dbReference type="EMBL" id="VSSQ01044090">
    <property type="protein sequence ID" value="MPM97883.1"/>
    <property type="molecule type" value="Genomic_DNA"/>
</dbReference>
<reference evidence="1" key="1">
    <citation type="submission" date="2019-08" db="EMBL/GenBank/DDBJ databases">
        <authorList>
            <person name="Kucharzyk K."/>
            <person name="Murdoch R.W."/>
            <person name="Higgins S."/>
            <person name="Loffler F."/>
        </authorList>
    </citation>
    <scope>NUCLEOTIDE SEQUENCE</scope>
</reference>
<organism evidence="1">
    <name type="scientific">bioreactor metagenome</name>
    <dbReference type="NCBI Taxonomy" id="1076179"/>
    <lineage>
        <taxon>unclassified sequences</taxon>
        <taxon>metagenomes</taxon>
        <taxon>ecological metagenomes</taxon>
    </lineage>
</organism>
<gene>
    <name evidence="1" type="ORF">SDC9_145063</name>
</gene>
<name>A0A645EAN5_9ZZZZ</name>
<proteinExistence type="predicted"/>
<dbReference type="AlphaFoldDB" id="A0A645EAN5"/>